<dbReference type="SMART" id="SM00086">
    <property type="entry name" value="PAC"/>
    <property type="match status" value="2"/>
</dbReference>
<dbReference type="InterPro" id="IPR052163">
    <property type="entry name" value="DGC-Regulatory_Protein"/>
</dbReference>
<dbReference type="InterPro" id="IPR000014">
    <property type="entry name" value="PAS"/>
</dbReference>
<dbReference type="InterPro" id="IPR029787">
    <property type="entry name" value="Nucleotide_cyclase"/>
</dbReference>
<dbReference type="PROSITE" id="PS50887">
    <property type="entry name" value="GGDEF"/>
    <property type="match status" value="1"/>
</dbReference>
<dbReference type="PROSITE" id="PS50112">
    <property type="entry name" value="PAS"/>
    <property type="match status" value="1"/>
</dbReference>
<evidence type="ECO:0000259" key="2">
    <source>
        <dbReference type="PROSITE" id="PS50113"/>
    </source>
</evidence>
<dbReference type="InterPro" id="IPR000160">
    <property type="entry name" value="GGDEF_dom"/>
</dbReference>
<feature type="domain" description="GGDEF" evidence="3">
    <location>
        <begin position="398"/>
        <end position="531"/>
    </location>
</feature>
<dbReference type="SUPFAM" id="SSF55785">
    <property type="entry name" value="PYP-like sensor domain (PAS domain)"/>
    <property type="match status" value="2"/>
</dbReference>
<dbReference type="NCBIfam" id="TIGR00229">
    <property type="entry name" value="sensory_box"/>
    <property type="match status" value="1"/>
</dbReference>
<dbReference type="SMART" id="SM00091">
    <property type="entry name" value="PAS"/>
    <property type="match status" value="1"/>
</dbReference>
<dbReference type="CDD" id="cd01949">
    <property type="entry name" value="GGDEF"/>
    <property type="match status" value="1"/>
</dbReference>
<proteinExistence type="predicted"/>
<dbReference type="InterPro" id="IPR013655">
    <property type="entry name" value="PAS_fold_3"/>
</dbReference>
<evidence type="ECO:0000259" key="1">
    <source>
        <dbReference type="PROSITE" id="PS50112"/>
    </source>
</evidence>
<gene>
    <name evidence="4" type="ORF">H8L32_15235</name>
</gene>
<name>A0ABR6ZSK6_9BURK</name>
<dbReference type="PANTHER" id="PTHR46663:SF4">
    <property type="entry name" value="DIGUANYLATE CYCLASE DGCT-RELATED"/>
    <property type="match status" value="1"/>
</dbReference>
<dbReference type="EMBL" id="JACOGF010000007">
    <property type="protein sequence ID" value="MBC3918844.1"/>
    <property type="molecule type" value="Genomic_DNA"/>
</dbReference>
<dbReference type="InterPro" id="IPR000700">
    <property type="entry name" value="PAS-assoc_C"/>
</dbReference>
<dbReference type="PANTHER" id="PTHR46663">
    <property type="entry name" value="DIGUANYLATE CYCLASE DGCT-RELATED"/>
    <property type="match status" value="1"/>
</dbReference>
<feature type="domain" description="PAS" evidence="1">
    <location>
        <begin position="105"/>
        <end position="177"/>
    </location>
</feature>
<feature type="domain" description="PAC" evidence="2">
    <location>
        <begin position="181"/>
        <end position="234"/>
    </location>
</feature>
<evidence type="ECO:0000313" key="5">
    <source>
        <dbReference type="Proteomes" id="UP000650424"/>
    </source>
</evidence>
<dbReference type="Pfam" id="PF08447">
    <property type="entry name" value="PAS_3"/>
    <property type="match status" value="2"/>
</dbReference>
<keyword evidence="5" id="KW-1185">Reference proteome</keyword>
<dbReference type="Gene3D" id="3.30.70.270">
    <property type="match status" value="1"/>
</dbReference>
<dbReference type="InterPro" id="IPR001610">
    <property type="entry name" value="PAC"/>
</dbReference>
<dbReference type="SUPFAM" id="SSF55073">
    <property type="entry name" value="Nucleotide cyclase"/>
    <property type="match status" value="1"/>
</dbReference>
<dbReference type="CDD" id="cd00130">
    <property type="entry name" value="PAS"/>
    <property type="match status" value="2"/>
</dbReference>
<organism evidence="4 5">
    <name type="scientific">Undibacterium hunanense</name>
    <dbReference type="NCBI Taxonomy" id="2762292"/>
    <lineage>
        <taxon>Bacteria</taxon>
        <taxon>Pseudomonadati</taxon>
        <taxon>Pseudomonadota</taxon>
        <taxon>Betaproteobacteria</taxon>
        <taxon>Burkholderiales</taxon>
        <taxon>Oxalobacteraceae</taxon>
        <taxon>Undibacterium</taxon>
    </lineage>
</organism>
<sequence length="532" mass="59810">MLGRSTEEIVGADVLLEASVFRQTSPDNTMLTPQLCLMGCVPVRRAGQSLLGGLILLQRADHAYTRLPEQVLSELPGMISTIAEYRADQKKIQVAHDISRKSHANMMRMALAIEGSATGIWDRDIQSGEIHYSPGWKAILGYADNEVSNRIEDSYTRLHPEDRAYVQDTMQAHFEGKTESYVVEHRVRCKDGSYKWISSRGKVVSRAEDGKPLRMLGTTTDITTMRALSERLQQSVDLVTCLTNEVPGLAYQYRMQPDGKECFSYVSEGIRDIYELTPAQMKECVDVIHARIHAEDFPAYRAAILTSSSRLEHLHHEYRVNLPQQGMRWRQMDARPRRLPDGETLWHGFITDVTERKRIEQELQELATIDFLTQIPNRRSFMGRMEEELARIQRGAGKASAVLMCDLDNFKIINDTHGHAVGDLVLRHFAHILDDELRKTDYAGRVGGEEFAVVLAGANVSEATVFAQRVQKQMRETPVNANGQIIPVTVSIGIAVMQASDIDADVSLSRSDMALYQAKENGRNRIIVAVDG</sequence>
<dbReference type="PROSITE" id="PS50113">
    <property type="entry name" value="PAC"/>
    <property type="match status" value="2"/>
</dbReference>
<comment type="caution">
    <text evidence="4">The sequence shown here is derived from an EMBL/GenBank/DDBJ whole genome shotgun (WGS) entry which is preliminary data.</text>
</comment>
<reference evidence="4 5" key="1">
    <citation type="submission" date="2020-08" db="EMBL/GenBank/DDBJ databases">
        <title>Novel species isolated from subtropical streams in China.</title>
        <authorList>
            <person name="Lu H."/>
        </authorList>
    </citation>
    <scope>NUCLEOTIDE SEQUENCE [LARGE SCALE GENOMIC DNA]</scope>
    <source>
        <strain evidence="4 5">CY18W</strain>
    </source>
</reference>
<dbReference type="NCBIfam" id="TIGR00254">
    <property type="entry name" value="GGDEF"/>
    <property type="match status" value="1"/>
</dbReference>
<accession>A0ABR6ZSK6</accession>
<evidence type="ECO:0000259" key="3">
    <source>
        <dbReference type="PROSITE" id="PS50887"/>
    </source>
</evidence>
<dbReference type="SMART" id="SM00267">
    <property type="entry name" value="GGDEF"/>
    <property type="match status" value="1"/>
</dbReference>
<dbReference type="Pfam" id="PF00990">
    <property type="entry name" value="GGDEF"/>
    <property type="match status" value="1"/>
</dbReference>
<dbReference type="Gene3D" id="3.30.450.20">
    <property type="entry name" value="PAS domain"/>
    <property type="match status" value="2"/>
</dbReference>
<protein>
    <submittedName>
        <fullName evidence="4">Diguanylate cyclase</fullName>
    </submittedName>
</protein>
<dbReference type="InterPro" id="IPR035965">
    <property type="entry name" value="PAS-like_dom_sf"/>
</dbReference>
<dbReference type="Proteomes" id="UP000650424">
    <property type="component" value="Unassembled WGS sequence"/>
</dbReference>
<feature type="domain" description="PAC" evidence="2">
    <location>
        <begin position="314"/>
        <end position="365"/>
    </location>
</feature>
<evidence type="ECO:0000313" key="4">
    <source>
        <dbReference type="EMBL" id="MBC3918844.1"/>
    </source>
</evidence>
<dbReference type="InterPro" id="IPR043128">
    <property type="entry name" value="Rev_trsase/Diguanyl_cyclase"/>
</dbReference>